<dbReference type="AlphaFoldDB" id="E9GNC4"/>
<dbReference type="PANTHER" id="PTHR46704:SF9">
    <property type="entry name" value="BHLH DOMAIN-CONTAINING PROTEIN"/>
    <property type="match status" value="1"/>
</dbReference>
<organism evidence="2 3">
    <name type="scientific">Daphnia pulex</name>
    <name type="common">Water flea</name>
    <dbReference type="NCBI Taxonomy" id="6669"/>
    <lineage>
        <taxon>Eukaryota</taxon>
        <taxon>Metazoa</taxon>
        <taxon>Ecdysozoa</taxon>
        <taxon>Arthropoda</taxon>
        <taxon>Crustacea</taxon>
        <taxon>Branchiopoda</taxon>
        <taxon>Diplostraca</taxon>
        <taxon>Cladocera</taxon>
        <taxon>Anomopoda</taxon>
        <taxon>Daphniidae</taxon>
        <taxon>Daphnia</taxon>
    </lineage>
</organism>
<evidence type="ECO:0000313" key="2">
    <source>
        <dbReference type="EMBL" id="EFX79054.1"/>
    </source>
</evidence>
<accession>E9GNC4</accession>
<gene>
    <name evidence="2" type="ORF">DAPPUDRAFT_245429</name>
</gene>
<keyword evidence="3" id="KW-1185">Reference proteome</keyword>
<dbReference type="Proteomes" id="UP000000305">
    <property type="component" value="Unassembled WGS sequence"/>
</dbReference>
<evidence type="ECO:0000256" key="1">
    <source>
        <dbReference type="SAM" id="MobiDB-lite"/>
    </source>
</evidence>
<dbReference type="HOGENOM" id="CLU_708363_0_0_1"/>
<sequence>MYEEALSSMTAIPIDITLEQTINADAAGRFSAGIASSTNSLAARQRWAMVRYLQTSVVSYLLDKVGMSTKDDASRESHPSRIKKDKKDFDSVVEFMENCINPFSSEAQDLVNISRGKVASEETTRFLLNVMSNGEKMRDEFIQNFCNDPESFERPIRRQRLQTFASEGVRIKKTRTDGKVQELTMERDLFGRILVIALEEKVDIRNVLEYPLTPVPLCFSHLDGHMNKTNKAKTFKILEDRVKHQPPTNIDVVIIDGFFFLHLCPDLPSSFGKSSRHILQRVCAFRAKTIHLIFDRVTSPSIKDMEQDKRTDSDRDVPFKIAGDNQLRPTDFIKALRNNNFKRELGDMVPTTIEDIILDSSNEEEKDEDATDVSSDEADDESDCSLSDVD</sequence>
<feature type="compositionally biased region" description="Acidic residues" evidence="1">
    <location>
        <begin position="361"/>
        <end position="390"/>
    </location>
</feature>
<reference evidence="2 3" key="1">
    <citation type="journal article" date="2011" name="Science">
        <title>The ecoresponsive genome of Daphnia pulex.</title>
        <authorList>
            <person name="Colbourne J.K."/>
            <person name="Pfrender M.E."/>
            <person name="Gilbert D."/>
            <person name="Thomas W.K."/>
            <person name="Tucker A."/>
            <person name="Oakley T.H."/>
            <person name="Tokishita S."/>
            <person name="Aerts A."/>
            <person name="Arnold G.J."/>
            <person name="Basu M.K."/>
            <person name="Bauer D.J."/>
            <person name="Caceres C.E."/>
            <person name="Carmel L."/>
            <person name="Casola C."/>
            <person name="Choi J.H."/>
            <person name="Detter J.C."/>
            <person name="Dong Q."/>
            <person name="Dusheyko S."/>
            <person name="Eads B.D."/>
            <person name="Frohlich T."/>
            <person name="Geiler-Samerotte K.A."/>
            <person name="Gerlach D."/>
            <person name="Hatcher P."/>
            <person name="Jogdeo S."/>
            <person name="Krijgsveld J."/>
            <person name="Kriventseva E.V."/>
            <person name="Kultz D."/>
            <person name="Laforsch C."/>
            <person name="Lindquist E."/>
            <person name="Lopez J."/>
            <person name="Manak J.R."/>
            <person name="Muller J."/>
            <person name="Pangilinan J."/>
            <person name="Patwardhan R.P."/>
            <person name="Pitluck S."/>
            <person name="Pritham E.J."/>
            <person name="Rechtsteiner A."/>
            <person name="Rho M."/>
            <person name="Rogozin I.B."/>
            <person name="Sakarya O."/>
            <person name="Salamov A."/>
            <person name="Schaack S."/>
            <person name="Shapiro H."/>
            <person name="Shiga Y."/>
            <person name="Skalitzky C."/>
            <person name="Smith Z."/>
            <person name="Souvorov A."/>
            <person name="Sung W."/>
            <person name="Tang Z."/>
            <person name="Tsuchiya D."/>
            <person name="Tu H."/>
            <person name="Vos H."/>
            <person name="Wang M."/>
            <person name="Wolf Y.I."/>
            <person name="Yamagata H."/>
            <person name="Yamada T."/>
            <person name="Ye Y."/>
            <person name="Shaw J.R."/>
            <person name="Andrews J."/>
            <person name="Crease T.J."/>
            <person name="Tang H."/>
            <person name="Lucas S.M."/>
            <person name="Robertson H.M."/>
            <person name="Bork P."/>
            <person name="Koonin E.V."/>
            <person name="Zdobnov E.M."/>
            <person name="Grigoriev I.V."/>
            <person name="Lynch M."/>
            <person name="Boore J.L."/>
        </authorList>
    </citation>
    <scope>NUCLEOTIDE SEQUENCE [LARGE SCALE GENOMIC DNA]</scope>
</reference>
<name>E9GNC4_DAPPU</name>
<evidence type="ECO:0000313" key="3">
    <source>
        <dbReference type="Proteomes" id="UP000000305"/>
    </source>
</evidence>
<dbReference type="EMBL" id="GL732554">
    <property type="protein sequence ID" value="EFX79054.1"/>
    <property type="molecule type" value="Genomic_DNA"/>
</dbReference>
<dbReference type="InParanoid" id="E9GNC4"/>
<feature type="region of interest" description="Disordered" evidence="1">
    <location>
        <begin position="356"/>
        <end position="390"/>
    </location>
</feature>
<proteinExistence type="predicted"/>
<protein>
    <submittedName>
        <fullName evidence="2">Uncharacterized protein</fullName>
    </submittedName>
</protein>
<dbReference type="OMA" id="FMENCIN"/>
<dbReference type="OrthoDB" id="8060926at2759"/>
<dbReference type="eggNOG" id="ENOG502T9EC">
    <property type="taxonomic scope" value="Eukaryota"/>
</dbReference>
<dbReference type="PhylomeDB" id="E9GNC4"/>
<dbReference type="PANTHER" id="PTHR46704">
    <property type="entry name" value="CXC DOMAIN-CONTAINING PROTEIN-RELATED"/>
    <property type="match status" value="1"/>
</dbReference>
<dbReference type="KEGG" id="dpx:DAPPUDRAFT_245429"/>